<name>A0ABU8FQ39_9BACI</name>
<comment type="caution">
    <text evidence="2">The sequence shown here is derived from an EMBL/GenBank/DDBJ whole genome shotgun (WGS) entry which is preliminary data.</text>
</comment>
<keyword evidence="1" id="KW-0472">Membrane</keyword>
<feature type="transmembrane region" description="Helical" evidence="1">
    <location>
        <begin position="77"/>
        <end position="95"/>
    </location>
</feature>
<gene>
    <name evidence="2" type="ORF">WAX78_01265</name>
</gene>
<feature type="transmembrane region" description="Helical" evidence="1">
    <location>
        <begin position="39"/>
        <end position="56"/>
    </location>
</feature>
<evidence type="ECO:0000313" key="3">
    <source>
        <dbReference type="Proteomes" id="UP001367922"/>
    </source>
</evidence>
<evidence type="ECO:0000313" key="2">
    <source>
        <dbReference type="EMBL" id="MEI4828099.1"/>
    </source>
</evidence>
<dbReference type="RefSeq" id="WP_336480501.1">
    <property type="nucleotide sequence ID" value="NZ_JBAWSV010000001.1"/>
</dbReference>
<feature type="transmembrane region" description="Helical" evidence="1">
    <location>
        <begin position="7"/>
        <end position="27"/>
    </location>
</feature>
<organism evidence="2 3">
    <name type="scientific">Bacillus yunxiaonensis</name>
    <dbReference type="NCBI Taxonomy" id="3127665"/>
    <lineage>
        <taxon>Bacteria</taxon>
        <taxon>Bacillati</taxon>
        <taxon>Bacillota</taxon>
        <taxon>Bacilli</taxon>
        <taxon>Bacillales</taxon>
        <taxon>Bacillaceae</taxon>
        <taxon>Bacillus</taxon>
    </lineage>
</organism>
<evidence type="ECO:0000256" key="1">
    <source>
        <dbReference type="SAM" id="Phobius"/>
    </source>
</evidence>
<keyword evidence="1" id="KW-1133">Transmembrane helix</keyword>
<keyword evidence="1" id="KW-0812">Transmembrane</keyword>
<keyword evidence="3" id="KW-1185">Reference proteome</keyword>
<sequence>MNKWIIALIYSFLFTIQCYFSIKILLLSAINATTFPNPHLFYSTFVLICGIWILAFGIRKYISTSTKDEKERQKLKIIFSIFSVLSGLTTIMIFFI</sequence>
<reference evidence="2 3" key="1">
    <citation type="submission" date="2024-01" db="EMBL/GenBank/DDBJ databases">
        <title>Seven novel Bacillus-like species.</title>
        <authorList>
            <person name="Liu G."/>
        </authorList>
    </citation>
    <scope>NUCLEOTIDE SEQUENCE [LARGE SCALE GENOMIC DNA]</scope>
    <source>
        <strain evidence="2 3">FJAT-53711</strain>
    </source>
</reference>
<dbReference type="InterPro" id="IPR005325">
    <property type="entry name" value="DUF308_memb"/>
</dbReference>
<accession>A0ABU8FQ39</accession>
<dbReference type="Proteomes" id="UP001367922">
    <property type="component" value="Unassembled WGS sequence"/>
</dbReference>
<proteinExistence type="predicted"/>
<dbReference type="Pfam" id="PF03729">
    <property type="entry name" value="DUF308"/>
    <property type="match status" value="1"/>
</dbReference>
<protein>
    <submittedName>
        <fullName evidence="2">DUF308 domain-containing protein</fullName>
    </submittedName>
</protein>
<dbReference type="EMBL" id="JBAWSV010000001">
    <property type="protein sequence ID" value="MEI4828099.1"/>
    <property type="molecule type" value="Genomic_DNA"/>
</dbReference>